<dbReference type="EMBL" id="PIPR01000001">
    <property type="protein sequence ID" value="RUO41976.1"/>
    <property type="molecule type" value="Genomic_DNA"/>
</dbReference>
<dbReference type="PANTHER" id="PTHR43280">
    <property type="entry name" value="ARAC-FAMILY TRANSCRIPTIONAL REGULATOR"/>
    <property type="match status" value="1"/>
</dbReference>
<keyword evidence="3" id="KW-0804">Transcription</keyword>
<protein>
    <recommendedName>
        <fullName evidence="5">HTH araC/xylS-type domain-containing protein</fullName>
    </recommendedName>
</protein>
<feature type="transmembrane region" description="Helical" evidence="4">
    <location>
        <begin position="29"/>
        <end position="50"/>
    </location>
</feature>
<evidence type="ECO:0000256" key="2">
    <source>
        <dbReference type="ARBA" id="ARBA00023125"/>
    </source>
</evidence>
<dbReference type="AlphaFoldDB" id="A0A7Z7EUA5"/>
<evidence type="ECO:0000256" key="1">
    <source>
        <dbReference type="ARBA" id="ARBA00023015"/>
    </source>
</evidence>
<keyword evidence="2" id="KW-0238">DNA-binding</keyword>
<dbReference type="Proteomes" id="UP000287766">
    <property type="component" value="Unassembled WGS sequence"/>
</dbReference>
<feature type="transmembrane region" description="Helical" evidence="4">
    <location>
        <begin position="178"/>
        <end position="200"/>
    </location>
</feature>
<dbReference type="PROSITE" id="PS00041">
    <property type="entry name" value="HTH_ARAC_FAMILY_1"/>
    <property type="match status" value="1"/>
</dbReference>
<comment type="caution">
    <text evidence="6">The sequence shown here is derived from an EMBL/GenBank/DDBJ whole genome shotgun (WGS) entry which is preliminary data.</text>
</comment>
<name>A0A7Z7EUA5_9GAMM</name>
<dbReference type="InterPro" id="IPR009057">
    <property type="entry name" value="Homeodomain-like_sf"/>
</dbReference>
<dbReference type="InterPro" id="IPR020449">
    <property type="entry name" value="Tscrpt_reg_AraC-type_HTH"/>
</dbReference>
<feature type="transmembrane region" description="Helical" evidence="4">
    <location>
        <begin position="131"/>
        <end position="157"/>
    </location>
</feature>
<dbReference type="Gene3D" id="1.10.10.60">
    <property type="entry name" value="Homeodomain-like"/>
    <property type="match status" value="2"/>
</dbReference>
<keyword evidence="4" id="KW-1133">Transmembrane helix</keyword>
<feature type="transmembrane region" description="Helical" evidence="4">
    <location>
        <begin position="206"/>
        <end position="228"/>
    </location>
</feature>
<dbReference type="GO" id="GO:0003700">
    <property type="term" value="F:DNA-binding transcription factor activity"/>
    <property type="evidence" value="ECO:0007669"/>
    <property type="project" value="InterPro"/>
</dbReference>
<evidence type="ECO:0000313" key="6">
    <source>
        <dbReference type="EMBL" id="RUO41976.1"/>
    </source>
</evidence>
<dbReference type="PANTHER" id="PTHR43280:SF28">
    <property type="entry name" value="HTH-TYPE TRANSCRIPTIONAL ACTIVATOR RHAS"/>
    <property type="match status" value="1"/>
</dbReference>
<evidence type="ECO:0000256" key="3">
    <source>
        <dbReference type="ARBA" id="ARBA00023163"/>
    </source>
</evidence>
<keyword evidence="4" id="KW-0812">Transmembrane</keyword>
<dbReference type="SMART" id="SM00342">
    <property type="entry name" value="HTH_ARAC"/>
    <property type="match status" value="1"/>
</dbReference>
<organism evidence="6 7">
    <name type="scientific">Pseudidiomarina aestuarii</name>
    <dbReference type="NCBI Taxonomy" id="624146"/>
    <lineage>
        <taxon>Bacteria</taxon>
        <taxon>Pseudomonadati</taxon>
        <taxon>Pseudomonadota</taxon>
        <taxon>Gammaproteobacteria</taxon>
        <taxon>Alteromonadales</taxon>
        <taxon>Idiomarinaceae</taxon>
        <taxon>Pseudidiomarina</taxon>
    </lineage>
</organism>
<feature type="transmembrane region" description="Helical" evidence="4">
    <location>
        <begin position="56"/>
        <end position="75"/>
    </location>
</feature>
<dbReference type="Pfam" id="PF12833">
    <property type="entry name" value="HTH_18"/>
    <property type="match status" value="1"/>
</dbReference>
<keyword evidence="7" id="KW-1185">Reference proteome</keyword>
<evidence type="ECO:0000259" key="5">
    <source>
        <dbReference type="PROSITE" id="PS01124"/>
    </source>
</evidence>
<accession>A0A7Z7EUA5</accession>
<proteinExistence type="predicted"/>
<keyword evidence="4" id="KW-0472">Membrane</keyword>
<dbReference type="GO" id="GO:0043565">
    <property type="term" value="F:sequence-specific DNA binding"/>
    <property type="evidence" value="ECO:0007669"/>
    <property type="project" value="InterPro"/>
</dbReference>
<evidence type="ECO:0000256" key="4">
    <source>
        <dbReference type="SAM" id="Phobius"/>
    </source>
</evidence>
<dbReference type="InterPro" id="IPR018062">
    <property type="entry name" value="HTH_AraC-typ_CS"/>
</dbReference>
<reference evidence="7" key="1">
    <citation type="journal article" date="2018" name="Front. Microbiol.">
        <title>Genome-Based Analysis Reveals the Taxonomy and Diversity of the Family Idiomarinaceae.</title>
        <authorList>
            <person name="Liu Y."/>
            <person name="Lai Q."/>
            <person name="Shao Z."/>
        </authorList>
    </citation>
    <scope>NUCLEOTIDE SEQUENCE [LARGE SCALE GENOMIC DNA]</scope>
    <source>
        <strain evidence="7">KYW314</strain>
    </source>
</reference>
<dbReference type="PROSITE" id="PS01124">
    <property type="entry name" value="HTH_ARAC_FAMILY_2"/>
    <property type="match status" value="1"/>
</dbReference>
<dbReference type="SUPFAM" id="SSF46689">
    <property type="entry name" value="Homeodomain-like"/>
    <property type="match status" value="1"/>
</dbReference>
<dbReference type="InterPro" id="IPR018060">
    <property type="entry name" value="HTH_AraC"/>
</dbReference>
<gene>
    <name evidence="6" type="ORF">CWE22_07485</name>
</gene>
<evidence type="ECO:0000313" key="7">
    <source>
        <dbReference type="Proteomes" id="UP000287766"/>
    </source>
</evidence>
<feature type="domain" description="HTH araC/xylS-type" evidence="5">
    <location>
        <begin position="268"/>
        <end position="373"/>
    </location>
</feature>
<sequence>MLAIFFSSLAMAVAGFAIFHIPKRRSRGPLLLLLSCLLYLSSGAVVFELAPNLVHLYVSFIPVVFFLFLPAFWLYHDATITTDLWCWKPSMLKHFAIVPVVLCLSIALALLPAKDFQQMFFASEPVDTPWLITLAMAFAFFLVVWFLLSCGYVFSIFRRTLAYHKNIRLIYADESGRKLNWVIITSALMILTWVYALVVLALENRLAHLGISETGVLGLLSLIVWLVAHNGIKQQTGFGETTEANTEIAHVIKAQAYERSALRKKDLQRIAAKIETAVAQDQIHLESDLNLVKLAKHIAEPPQYISQTLSQHLNTTFFDFINKARIDDARQLLATTDHSVLDIAYATGFNSRSAFYKAFKNYLNQTPSEYRANCP</sequence>
<feature type="transmembrane region" description="Helical" evidence="4">
    <location>
        <begin position="95"/>
        <end position="111"/>
    </location>
</feature>
<feature type="transmembrane region" description="Helical" evidence="4">
    <location>
        <begin position="6"/>
        <end position="22"/>
    </location>
</feature>
<keyword evidence="1" id="KW-0805">Transcription regulation</keyword>
<dbReference type="PRINTS" id="PR00032">
    <property type="entry name" value="HTHARAC"/>
</dbReference>